<dbReference type="EMBL" id="QGKW02001940">
    <property type="protein sequence ID" value="KAF2558641.1"/>
    <property type="molecule type" value="Genomic_DNA"/>
</dbReference>
<organism evidence="2 3">
    <name type="scientific">Brassica cretica</name>
    <name type="common">Mustard</name>
    <dbReference type="NCBI Taxonomy" id="69181"/>
    <lineage>
        <taxon>Eukaryota</taxon>
        <taxon>Viridiplantae</taxon>
        <taxon>Streptophyta</taxon>
        <taxon>Embryophyta</taxon>
        <taxon>Tracheophyta</taxon>
        <taxon>Spermatophyta</taxon>
        <taxon>Magnoliopsida</taxon>
        <taxon>eudicotyledons</taxon>
        <taxon>Gunneridae</taxon>
        <taxon>Pentapetalae</taxon>
        <taxon>rosids</taxon>
        <taxon>malvids</taxon>
        <taxon>Brassicales</taxon>
        <taxon>Brassicaceae</taxon>
        <taxon>Brassiceae</taxon>
        <taxon>Brassica</taxon>
    </lineage>
</organism>
<gene>
    <name evidence="2" type="ORF">F2Q68_00016122</name>
</gene>
<feature type="compositionally biased region" description="Basic residues" evidence="1">
    <location>
        <begin position="1"/>
        <end position="10"/>
    </location>
</feature>
<reference evidence="2" key="1">
    <citation type="submission" date="2019-12" db="EMBL/GenBank/DDBJ databases">
        <title>Genome sequencing and annotation of Brassica cretica.</title>
        <authorList>
            <person name="Studholme D.J."/>
            <person name="Sarris P.F."/>
        </authorList>
    </citation>
    <scope>NUCLEOTIDE SEQUENCE</scope>
    <source>
        <strain evidence="2">PFS-001/15</strain>
        <tissue evidence="2">Leaf</tissue>
    </source>
</reference>
<name>A0A8S9HHB9_BRACR</name>
<evidence type="ECO:0000256" key="1">
    <source>
        <dbReference type="SAM" id="MobiDB-lite"/>
    </source>
</evidence>
<evidence type="ECO:0000313" key="2">
    <source>
        <dbReference type="EMBL" id="KAF2558641.1"/>
    </source>
</evidence>
<dbReference type="Proteomes" id="UP000712281">
    <property type="component" value="Unassembled WGS sequence"/>
</dbReference>
<comment type="caution">
    <text evidence="2">The sequence shown here is derived from an EMBL/GenBank/DDBJ whole genome shotgun (WGS) entry which is preliminary data.</text>
</comment>
<evidence type="ECO:0000313" key="3">
    <source>
        <dbReference type="Proteomes" id="UP000712281"/>
    </source>
</evidence>
<sequence length="257" mass="29095">MCSKRKSSTKSRHDSSVPDGSSSRHVDVIPKVEFPAEPTNSEEVDAWRTAMGEVKPPIPVVWVPPPFKTNPVAGCPSRSCPNGLVAIRRVWRIPESVEFRLPEGGEVTQSPPEGYFTCYETYLMQCHLWFPIPKFIVQLLNRFNLSISQVPEGLPTVRELLRGRPCFWADFSPKRVRRAVGLYRSRFRPNMPTKEGSESSMDGFIPYVPRTKKDRSKPCKDKHIMVDEDVVDGQFSPDNILKDYLDSQAGGSNGEHF</sequence>
<feature type="compositionally biased region" description="Basic and acidic residues" evidence="1">
    <location>
        <begin position="11"/>
        <end position="30"/>
    </location>
</feature>
<proteinExistence type="predicted"/>
<accession>A0A8S9HHB9</accession>
<feature type="region of interest" description="Disordered" evidence="1">
    <location>
        <begin position="1"/>
        <end position="41"/>
    </location>
</feature>
<protein>
    <submittedName>
        <fullName evidence="2">Uncharacterized protein</fullName>
    </submittedName>
</protein>
<dbReference type="AlphaFoldDB" id="A0A8S9HHB9"/>